<gene>
    <name evidence="3" type="ORF">BINO364_LOCUS15618</name>
</gene>
<feature type="region of interest" description="Disordered" evidence="1">
    <location>
        <begin position="715"/>
        <end position="737"/>
    </location>
</feature>
<dbReference type="Pfam" id="PF00248">
    <property type="entry name" value="Aldo_ket_red"/>
    <property type="match status" value="1"/>
</dbReference>
<evidence type="ECO:0000259" key="2">
    <source>
        <dbReference type="Pfam" id="PF00248"/>
    </source>
</evidence>
<dbReference type="GO" id="GO:0016491">
    <property type="term" value="F:oxidoreductase activity"/>
    <property type="evidence" value="ECO:0007669"/>
    <property type="project" value="InterPro"/>
</dbReference>
<feature type="region of interest" description="Disordered" evidence="1">
    <location>
        <begin position="282"/>
        <end position="313"/>
    </location>
</feature>
<dbReference type="PROSITE" id="PS00798">
    <property type="entry name" value="ALDOKETO_REDUCTASE_1"/>
    <property type="match status" value="1"/>
</dbReference>
<dbReference type="InterPro" id="IPR018170">
    <property type="entry name" value="Aldo/ket_reductase_CS"/>
</dbReference>
<proteinExistence type="predicted"/>
<reference evidence="3" key="1">
    <citation type="submission" date="2021-12" db="EMBL/GenBank/DDBJ databases">
        <authorList>
            <person name="Martin H S."/>
        </authorList>
    </citation>
    <scope>NUCLEOTIDE SEQUENCE</scope>
</reference>
<protein>
    <recommendedName>
        <fullName evidence="2">NADP-dependent oxidoreductase domain-containing protein</fullName>
    </recommendedName>
</protein>
<dbReference type="Proteomes" id="UP000838878">
    <property type="component" value="Chromosome 8"/>
</dbReference>
<accession>A0A8J9VP69</accession>
<feature type="compositionally biased region" description="Polar residues" evidence="1">
    <location>
        <begin position="29"/>
        <end position="42"/>
    </location>
</feature>
<feature type="non-terminal residue" evidence="3">
    <location>
        <position position="1507"/>
    </location>
</feature>
<organism evidence="3 4">
    <name type="scientific">Brenthis ino</name>
    <name type="common">lesser marbled fritillary</name>
    <dbReference type="NCBI Taxonomy" id="405034"/>
    <lineage>
        <taxon>Eukaryota</taxon>
        <taxon>Metazoa</taxon>
        <taxon>Ecdysozoa</taxon>
        <taxon>Arthropoda</taxon>
        <taxon>Hexapoda</taxon>
        <taxon>Insecta</taxon>
        <taxon>Pterygota</taxon>
        <taxon>Neoptera</taxon>
        <taxon>Endopterygota</taxon>
        <taxon>Lepidoptera</taxon>
        <taxon>Glossata</taxon>
        <taxon>Ditrysia</taxon>
        <taxon>Papilionoidea</taxon>
        <taxon>Nymphalidae</taxon>
        <taxon>Heliconiinae</taxon>
        <taxon>Argynnini</taxon>
        <taxon>Brenthis</taxon>
    </lineage>
</organism>
<name>A0A8J9VP69_9NEOP</name>
<dbReference type="SUPFAM" id="SSF51430">
    <property type="entry name" value="NAD(P)-linked oxidoreductase"/>
    <property type="match status" value="1"/>
</dbReference>
<evidence type="ECO:0000313" key="3">
    <source>
        <dbReference type="EMBL" id="CAH0730655.1"/>
    </source>
</evidence>
<feature type="compositionally biased region" description="Basic and acidic residues" evidence="1">
    <location>
        <begin position="303"/>
        <end position="313"/>
    </location>
</feature>
<dbReference type="PROSITE" id="PS00062">
    <property type="entry name" value="ALDOKETO_REDUCTASE_2"/>
    <property type="match status" value="1"/>
</dbReference>
<keyword evidence="4" id="KW-1185">Reference proteome</keyword>
<feature type="region of interest" description="Disordered" evidence="1">
    <location>
        <begin position="22"/>
        <end position="42"/>
    </location>
</feature>
<dbReference type="OrthoDB" id="416253at2759"/>
<dbReference type="PANTHER" id="PTHR11732">
    <property type="entry name" value="ALDO/KETO REDUCTASE"/>
    <property type="match status" value="1"/>
</dbReference>
<feature type="region of interest" description="Disordered" evidence="1">
    <location>
        <begin position="534"/>
        <end position="556"/>
    </location>
</feature>
<evidence type="ECO:0000256" key="1">
    <source>
        <dbReference type="SAM" id="MobiDB-lite"/>
    </source>
</evidence>
<dbReference type="InterPro" id="IPR023210">
    <property type="entry name" value="NADP_OxRdtase_dom"/>
</dbReference>
<dbReference type="InterPro" id="IPR020471">
    <property type="entry name" value="AKR"/>
</dbReference>
<feature type="domain" description="NADP-dependent oxidoreductase" evidence="2">
    <location>
        <begin position="1221"/>
        <end position="1483"/>
    </location>
</feature>
<dbReference type="EMBL" id="OV170228">
    <property type="protein sequence ID" value="CAH0730655.1"/>
    <property type="molecule type" value="Genomic_DNA"/>
</dbReference>
<dbReference type="InterPro" id="IPR036812">
    <property type="entry name" value="NAD(P)_OxRdtase_dom_sf"/>
</dbReference>
<evidence type="ECO:0000313" key="4">
    <source>
        <dbReference type="Proteomes" id="UP000838878"/>
    </source>
</evidence>
<dbReference type="Gene3D" id="3.20.20.100">
    <property type="entry name" value="NADP-dependent oxidoreductase domain"/>
    <property type="match status" value="1"/>
</dbReference>
<sequence length="1507" mass="171695">MADIGHSILLKFFVDRSNMSEAKPDIESSVPNSQELRGSSNLEQNTVEELENAVYSPVITVTKEETSLTKGDLKVHKVVVSEDVSDDSIKINRSTSVIETRGTNDDSRVESKVYVSVKSEQGSFTTDNDKNIFMFEGVNGNDDQKVSRKTRIPKRKFKQAVDKIKKEEQIIQERITHDEPNLDIKITSSIPRLKEIKEIFFKHKEDSQKLDDEFDKLYEETKDNNADVRISTPESLRDAEIVDSIFEEIIHAYDEKVETSTEKVHINTENIENNNDKIEMSTKKVQMSTEEKTNTEKVGNGSEKVETNTEKPKSKIPLLKRKSEQEIKLPINRRSSLKKSISIDDSKIPIQSKSTAKIDLAHTKNPETCSTINKLESDLDKKTESFESKMIIKTIKTQQSIEMEHSNVSSKELPTTSNEVSKCKIPVKSHTKDKIQKLNSATLNKLPAKSNIIEKIVSQHTTSEVSKSSLDTEANETHRISRDLIEKALQDHQGETRDIKNSEKIEEKLTNQQISAQENQSIINTDNKISQSGISVSENSQISSNEIQETNHSTNSQTVTRSFTVTSTQWDNLSKNLFSSENNHINMDLASIKNSDEIKESINDNNIITEISKTDVESQTIKKTEIKETIRVSTLEYDSSIDFKTENTNNNEISDSEDSLNNSNIKMKEKEIISNIISKENHNEIKSDMTELVKSGEAHKLETIRTETNLIDIQKKDNTSFKNNEESENKTSEDIKTKSENTNKVKYDSKEINNNKNFEAKDYSKNTFISLHPNLQTEGESKTNNRVIAQKIANRIESITGNINKTDNIIKENKVTANKPLNIVSDKLKDDKEINSITLNVNNKISSQIENIDELNEEDIIILRGKVNRIISRLDSREVKIEKTENDIPKNISIDSKIAIFENNESENLKNGLQNIATNETTDDDKPKIVDEILKCNENIITEKTITRDTILDIYDNNKENKFDYHTVFNKVHSSVLRRLKSLEMNSKLNLKDVINQENLIDKEINQNISKPSEGEKREINKIYENISKINGEEQRKFNSIEVNKKETIKDEYNRTKSLAELHFEGDSDRNIFDNKNKKKLQEDKRAKSLAQLDLENVMKGRVRQMVLRMNSIEQINKERRELERNRPKRSVLSRAAVFEKKVVPDKVENVTKTDRGRSNEKVPEIGLISEEEFQERIAELNSAKAKYGKWENMPTIELRDGSLMPVLAVGTALLEPKLIKHIISTAIDLGYRAIDTAFIYGNEKEIGEAIKSKIEDGTVKREDLFIISKLWSTFHRRDLVETACRLSLDSMGLEYFDLYMIHNPMSFREGSNPLPKIANVLQYSQYDYLEAWYGMENVVAKGLVKRVGLSNFNSAQVDRIIEKAKIKPVINQVECHPYLNQHNLEDFCTTRNMKLSCFSVLGSKGTPKDLKSATSAVIDDPLVQVMAAGLGVTPAQLLIAYQLHHGRNVVVKSSTGAHLWDNLRALDLKLNQTQVSALDALNKNKRTFTFKGMGDTHKNYPFKTAF</sequence>
<dbReference type="PRINTS" id="PR00069">
    <property type="entry name" value="ALDKETRDTASE"/>
</dbReference>